<dbReference type="EMBL" id="JH000100">
    <property type="protein sequence ID" value="EGW01243.1"/>
    <property type="molecule type" value="Genomic_DNA"/>
</dbReference>
<dbReference type="InParanoid" id="G3H129"/>
<gene>
    <name evidence="1" type="ORF">I79_003852</name>
</gene>
<evidence type="ECO:0000313" key="2">
    <source>
        <dbReference type="Proteomes" id="UP000001075"/>
    </source>
</evidence>
<evidence type="ECO:0000313" key="1">
    <source>
        <dbReference type="EMBL" id="EGW01243.1"/>
    </source>
</evidence>
<accession>G3H129</accession>
<protein>
    <submittedName>
        <fullName evidence="1">Uncharacterized protein</fullName>
    </submittedName>
</protein>
<name>G3H129_CRIGR</name>
<organism evidence="1 2">
    <name type="scientific">Cricetulus griseus</name>
    <name type="common">Chinese hamster</name>
    <name type="synonym">Cricetulus barabensis griseus</name>
    <dbReference type="NCBI Taxonomy" id="10029"/>
    <lineage>
        <taxon>Eukaryota</taxon>
        <taxon>Metazoa</taxon>
        <taxon>Chordata</taxon>
        <taxon>Craniata</taxon>
        <taxon>Vertebrata</taxon>
        <taxon>Euteleostomi</taxon>
        <taxon>Mammalia</taxon>
        <taxon>Eutheria</taxon>
        <taxon>Euarchontoglires</taxon>
        <taxon>Glires</taxon>
        <taxon>Rodentia</taxon>
        <taxon>Myomorpha</taxon>
        <taxon>Muroidea</taxon>
        <taxon>Cricetidae</taxon>
        <taxon>Cricetinae</taxon>
        <taxon>Cricetulus</taxon>
    </lineage>
</organism>
<dbReference type="Proteomes" id="UP000001075">
    <property type="component" value="Unassembled WGS sequence"/>
</dbReference>
<proteinExistence type="predicted"/>
<sequence length="56" mass="6618">MPCVKHNPMTLTIPYLCRHINNLQPTTRDGFYLISSASAGKQFHWKHEHYWLDSMT</sequence>
<dbReference type="AlphaFoldDB" id="G3H129"/>
<reference evidence="2" key="1">
    <citation type="journal article" date="2011" name="Nat. Biotechnol.">
        <title>The genomic sequence of the Chinese hamster ovary (CHO)-K1 cell line.</title>
        <authorList>
            <person name="Xu X."/>
            <person name="Nagarajan H."/>
            <person name="Lewis N.E."/>
            <person name="Pan S."/>
            <person name="Cai Z."/>
            <person name="Liu X."/>
            <person name="Chen W."/>
            <person name="Xie M."/>
            <person name="Wang W."/>
            <person name="Hammond S."/>
            <person name="Andersen M.R."/>
            <person name="Neff N."/>
            <person name="Passarelli B."/>
            <person name="Koh W."/>
            <person name="Fan H.C."/>
            <person name="Wang J."/>
            <person name="Gui Y."/>
            <person name="Lee K.H."/>
            <person name="Betenbaugh M.J."/>
            <person name="Quake S.R."/>
            <person name="Famili I."/>
            <person name="Palsson B.O."/>
            <person name="Wang J."/>
        </authorList>
    </citation>
    <scope>NUCLEOTIDE SEQUENCE [LARGE SCALE GENOMIC DNA]</scope>
    <source>
        <strain evidence="2">CHO K1 cell line</strain>
    </source>
</reference>